<gene>
    <name evidence="2" type="ORF">RHO25_009834</name>
</gene>
<evidence type="ECO:0000313" key="2">
    <source>
        <dbReference type="EMBL" id="WPB05184.1"/>
    </source>
</evidence>
<reference evidence="2 3" key="1">
    <citation type="submission" date="2023-09" db="EMBL/GenBank/DDBJ databases">
        <title>Complete-Gapless Cercospora beticola genome.</title>
        <authorList>
            <person name="Wyatt N.A."/>
            <person name="Spanner R.E."/>
            <person name="Bolton M.D."/>
        </authorList>
    </citation>
    <scope>NUCLEOTIDE SEQUENCE [LARGE SCALE GENOMIC DNA]</scope>
    <source>
        <strain evidence="2">Cb09-40</strain>
    </source>
</reference>
<proteinExistence type="predicted"/>
<sequence>MSSTMAKPSYEQLEEQLKAAQEKADAATEEVAAVHGHLEAARRVLRMHNALPVLPKATLLFMMKDVTDAAGVFVEQLDGISQRESGEIDELIFFQEYYGCLGDFALLAELPDDGPDLAIEKVIECAEQELDGGFRGAVSFKELPDYDYVTLAAVCRKASNDHANEAAETYDLRSEIDKFVQPKKFLLRNIENFVSSKRSKSSKAAQPTASGPKPASGQTQRCARILFNKVWFPLTLKFLHELQRKEIAEFLVPLVAEDVLPVELMDMICAFCYDGDYIAQAPSIAEKNAPKYSSRR</sequence>
<protein>
    <submittedName>
        <fullName evidence="2">Uncharacterized protein</fullName>
    </submittedName>
</protein>
<dbReference type="RefSeq" id="XP_023453707.2">
    <property type="nucleotide sequence ID" value="XM_023601360.2"/>
</dbReference>
<evidence type="ECO:0000256" key="1">
    <source>
        <dbReference type="SAM" id="MobiDB-lite"/>
    </source>
</evidence>
<feature type="region of interest" description="Disordered" evidence="1">
    <location>
        <begin position="198"/>
        <end position="217"/>
    </location>
</feature>
<dbReference type="Proteomes" id="UP001302367">
    <property type="component" value="Chromosome 6"/>
</dbReference>
<evidence type="ECO:0000313" key="3">
    <source>
        <dbReference type="Proteomes" id="UP001302367"/>
    </source>
</evidence>
<name>A0ABZ0P017_CERBT</name>
<organism evidence="2 3">
    <name type="scientific">Cercospora beticola</name>
    <name type="common">Sugarbeet leaf spot fungus</name>
    <dbReference type="NCBI Taxonomy" id="122368"/>
    <lineage>
        <taxon>Eukaryota</taxon>
        <taxon>Fungi</taxon>
        <taxon>Dikarya</taxon>
        <taxon>Ascomycota</taxon>
        <taxon>Pezizomycotina</taxon>
        <taxon>Dothideomycetes</taxon>
        <taxon>Dothideomycetidae</taxon>
        <taxon>Mycosphaerellales</taxon>
        <taxon>Mycosphaerellaceae</taxon>
        <taxon>Cercospora</taxon>
    </lineage>
</organism>
<accession>A0ABZ0P017</accession>
<dbReference type="EMBL" id="CP134189">
    <property type="protein sequence ID" value="WPB05184.1"/>
    <property type="molecule type" value="Genomic_DNA"/>
</dbReference>
<keyword evidence="3" id="KW-1185">Reference proteome</keyword>
<dbReference type="GeneID" id="35432411"/>